<name>A0A9D9INQ8_9BACT</name>
<keyword evidence="1" id="KW-0472">Membrane</keyword>
<dbReference type="InterPro" id="IPR029044">
    <property type="entry name" value="Nucleotide-diphossugar_trans"/>
</dbReference>
<feature type="transmembrane region" description="Helical" evidence="1">
    <location>
        <begin position="376"/>
        <end position="402"/>
    </location>
</feature>
<keyword evidence="1" id="KW-1133">Transmembrane helix</keyword>
<dbReference type="Proteomes" id="UP000823757">
    <property type="component" value="Unassembled WGS sequence"/>
</dbReference>
<protein>
    <submittedName>
        <fullName evidence="4">DUF2062 domain-containing protein</fullName>
    </submittedName>
</protein>
<evidence type="ECO:0000256" key="1">
    <source>
        <dbReference type="SAM" id="Phobius"/>
    </source>
</evidence>
<evidence type="ECO:0000313" key="5">
    <source>
        <dbReference type="Proteomes" id="UP000823757"/>
    </source>
</evidence>
<dbReference type="InterPro" id="IPR018639">
    <property type="entry name" value="DUF2062"/>
</dbReference>
<dbReference type="EMBL" id="JADIMD010000116">
    <property type="protein sequence ID" value="MBO8475134.1"/>
    <property type="molecule type" value="Genomic_DNA"/>
</dbReference>
<dbReference type="SUPFAM" id="SSF53448">
    <property type="entry name" value="Nucleotide-diphospho-sugar transferases"/>
    <property type="match status" value="1"/>
</dbReference>
<organism evidence="4 5">
    <name type="scientific">Candidatus Cryptobacteroides faecigallinarum</name>
    <dbReference type="NCBI Taxonomy" id="2840763"/>
    <lineage>
        <taxon>Bacteria</taxon>
        <taxon>Pseudomonadati</taxon>
        <taxon>Bacteroidota</taxon>
        <taxon>Bacteroidia</taxon>
        <taxon>Bacteroidales</taxon>
        <taxon>Candidatus Cryptobacteroides</taxon>
    </lineage>
</organism>
<sequence length="406" mass="45228">MMMSPRECKEKLQELHAIVIVPTYNNVRTLGTLMADLIKYASDILVVDDGCTDATQAVLSTFGFRSVGDNPEAGIGGRTCLRHDTNKGKGASLKDALVLAAGCGWKYAVTMDADGQHYPSDIPSFVEAIISMPESLIVGARNLASENMPARNTFANRFSNFWYRLETGIRLEDTQCGFRAYPLGRQNYSGWYYTSLYEFELESIVFAAWSGISVVNIPVKIYYPPADERVSHFKPFRDFTRISILNTILVLICLVYIWPRNLLRKISWSRIRKFFDDNLFHVKDSNLKLTLSFWLGIFIGLLPFGGYHFVTAVFLAHILKLNTLVAGAFTLISIAPLMPFIIFCSCWTGCLILGHQMPFSGFQMTFTDAGNILVDYILGGIAFAAAASSACAGICAVMLSIVRRKK</sequence>
<reference evidence="4" key="1">
    <citation type="submission" date="2020-10" db="EMBL/GenBank/DDBJ databases">
        <authorList>
            <person name="Gilroy R."/>
        </authorList>
    </citation>
    <scope>NUCLEOTIDE SEQUENCE</scope>
    <source>
        <strain evidence="4">B1-13419</strain>
    </source>
</reference>
<dbReference type="Pfam" id="PF09835">
    <property type="entry name" value="DUF2062"/>
    <property type="match status" value="1"/>
</dbReference>
<dbReference type="PANTHER" id="PTHR10859:SF91">
    <property type="entry name" value="DOLICHYL-PHOSPHATE BETA-GLUCOSYLTRANSFERASE"/>
    <property type="match status" value="1"/>
</dbReference>
<dbReference type="Pfam" id="PF00535">
    <property type="entry name" value="Glycos_transf_2"/>
    <property type="match status" value="1"/>
</dbReference>
<feature type="transmembrane region" description="Helical" evidence="1">
    <location>
        <begin position="293"/>
        <end position="316"/>
    </location>
</feature>
<dbReference type="InterPro" id="IPR001173">
    <property type="entry name" value="Glyco_trans_2-like"/>
</dbReference>
<reference evidence="4" key="2">
    <citation type="journal article" date="2021" name="PeerJ">
        <title>Extensive microbial diversity within the chicken gut microbiome revealed by metagenomics and culture.</title>
        <authorList>
            <person name="Gilroy R."/>
            <person name="Ravi A."/>
            <person name="Getino M."/>
            <person name="Pursley I."/>
            <person name="Horton D.L."/>
            <person name="Alikhan N.F."/>
            <person name="Baker D."/>
            <person name="Gharbi K."/>
            <person name="Hall N."/>
            <person name="Watson M."/>
            <person name="Adriaenssens E.M."/>
            <person name="Foster-Nyarko E."/>
            <person name="Jarju S."/>
            <person name="Secka A."/>
            <person name="Antonio M."/>
            <person name="Oren A."/>
            <person name="Chaudhuri R.R."/>
            <person name="La Ragione R."/>
            <person name="Hildebrand F."/>
            <person name="Pallen M.J."/>
        </authorList>
    </citation>
    <scope>NUCLEOTIDE SEQUENCE</scope>
    <source>
        <strain evidence="4">B1-13419</strain>
    </source>
</reference>
<comment type="caution">
    <text evidence="4">The sequence shown here is derived from an EMBL/GenBank/DDBJ whole genome shotgun (WGS) entry which is preliminary data.</text>
</comment>
<accession>A0A9D9INQ8</accession>
<feature type="domain" description="Glycosyltransferase 2-like" evidence="2">
    <location>
        <begin position="19"/>
        <end position="164"/>
    </location>
</feature>
<feature type="domain" description="DUF2062" evidence="3">
    <location>
        <begin position="280"/>
        <end position="406"/>
    </location>
</feature>
<keyword evidence="1" id="KW-0812">Transmembrane</keyword>
<dbReference type="CDD" id="cd04179">
    <property type="entry name" value="DPM_DPG-synthase_like"/>
    <property type="match status" value="1"/>
</dbReference>
<evidence type="ECO:0000259" key="3">
    <source>
        <dbReference type="Pfam" id="PF09835"/>
    </source>
</evidence>
<dbReference type="Gene3D" id="3.90.550.10">
    <property type="entry name" value="Spore Coat Polysaccharide Biosynthesis Protein SpsA, Chain A"/>
    <property type="match status" value="1"/>
</dbReference>
<gene>
    <name evidence="4" type="ORF">IAB91_07590</name>
</gene>
<dbReference type="GO" id="GO:0006487">
    <property type="term" value="P:protein N-linked glycosylation"/>
    <property type="evidence" value="ECO:0007669"/>
    <property type="project" value="TreeGrafter"/>
</dbReference>
<feature type="transmembrane region" description="Helical" evidence="1">
    <location>
        <begin position="239"/>
        <end position="258"/>
    </location>
</feature>
<dbReference type="PANTHER" id="PTHR10859">
    <property type="entry name" value="GLYCOSYL TRANSFERASE"/>
    <property type="match status" value="1"/>
</dbReference>
<evidence type="ECO:0000313" key="4">
    <source>
        <dbReference type="EMBL" id="MBO8475134.1"/>
    </source>
</evidence>
<feature type="transmembrane region" description="Helical" evidence="1">
    <location>
        <begin position="328"/>
        <end position="356"/>
    </location>
</feature>
<dbReference type="AlphaFoldDB" id="A0A9D9INQ8"/>
<proteinExistence type="predicted"/>
<evidence type="ECO:0000259" key="2">
    <source>
        <dbReference type="Pfam" id="PF00535"/>
    </source>
</evidence>